<dbReference type="AlphaFoldDB" id="A0A8J8BC36"/>
<proteinExistence type="predicted"/>
<evidence type="ECO:0000313" key="2">
    <source>
        <dbReference type="EMBL" id="MBS2962721.1"/>
    </source>
</evidence>
<name>A0A8J8BC36_9ACTN</name>
<gene>
    <name evidence="2" type="ORF">KGA66_06670</name>
</gene>
<dbReference type="RefSeq" id="WP_211465667.1">
    <property type="nucleotide sequence ID" value="NZ_JAGSXH010000014.1"/>
</dbReference>
<organism evidence="2 3">
    <name type="scientific">Actinocrinis puniceicyclus</name>
    <dbReference type="NCBI Taxonomy" id="977794"/>
    <lineage>
        <taxon>Bacteria</taxon>
        <taxon>Bacillati</taxon>
        <taxon>Actinomycetota</taxon>
        <taxon>Actinomycetes</taxon>
        <taxon>Catenulisporales</taxon>
        <taxon>Actinospicaceae</taxon>
        <taxon>Actinocrinis</taxon>
    </lineage>
</organism>
<evidence type="ECO:0000313" key="3">
    <source>
        <dbReference type="Proteomes" id="UP000677913"/>
    </source>
</evidence>
<evidence type="ECO:0000256" key="1">
    <source>
        <dbReference type="SAM" id="Phobius"/>
    </source>
</evidence>
<keyword evidence="1" id="KW-1133">Transmembrane helix</keyword>
<sequence length="193" mass="20543">MRRKTFDILASLGGIVVVVALVIAGALATWGYSFASDNVHSQLAQQQITFPAKGSPALASKEIGPYLDQYAGQQLTTGPQAKAYADHFIAVHLSEMPYNGVFAKASAAAQADPTNTKLKAEVQTIFQGTTLRGLLLEAYAFSVFASIALWASVASFSLAFLMLLLVGFGFWHARRVPADAEILTHSAPQPATV</sequence>
<keyword evidence="1" id="KW-0472">Membrane</keyword>
<comment type="caution">
    <text evidence="2">The sequence shown here is derived from an EMBL/GenBank/DDBJ whole genome shotgun (WGS) entry which is preliminary data.</text>
</comment>
<keyword evidence="3" id="KW-1185">Reference proteome</keyword>
<feature type="transmembrane region" description="Helical" evidence="1">
    <location>
        <begin position="12"/>
        <end position="32"/>
    </location>
</feature>
<dbReference type="Proteomes" id="UP000677913">
    <property type="component" value="Unassembled WGS sequence"/>
</dbReference>
<reference evidence="2" key="1">
    <citation type="submission" date="2021-04" db="EMBL/GenBank/DDBJ databases">
        <title>Genome based classification of Actinospica acidithermotolerans sp. nov., an actinobacterium isolated from an Indonesian hot spring.</title>
        <authorList>
            <person name="Kusuma A.B."/>
            <person name="Putra K.E."/>
            <person name="Nafisah S."/>
            <person name="Loh J."/>
            <person name="Nouioui I."/>
            <person name="Goodfellow M."/>
        </authorList>
    </citation>
    <scope>NUCLEOTIDE SEQUENCE</scope>
    <source>
        <strain evidence="2">DSM 45618</strain>
    </source>
</reference>
<accession>A0A8J8BC36</accession>
<keyword evidence="1" id="KW-0812">Transmembrane</keyword>
<protein>
    <submittedName>
        <fullName evidence="2">Uncharacterized protein</fullName>
    </submittedName>
</protein>
<dbReference type="EMBL" id="JAGSXH010000014">
    <property type="protein sequence ID" value="MBS2962721.1"/>
    <property type="molecule type" value="Genomic_DNA"/>
</dbReference>
<feature type="transmembrane region" description="Helical" evidence="1">
    <location>
        <begin position="139"/>
        <end position="166"/>
    </location>
</feature>